<reference evidence="1" key="1">
    <citation type="submission" date="2022-08" db="EMBL/GenBank/DDBJ databases">
        <title>Nisaea acidiphila sp. nov., isolated from a marine algal debris and emended description of the genus Nisaea Urios et al. 2008.</title>
        <authorList>
            <person name="Kwon K."/>
        </authorList>
    </citation>
    <scope>NUCLEOTIDE SEQUENCE</scope>
    <source>
        <strain evidence="1">MEBiC11861</strain>
    </source>
</reference>
<keyword evidence="2" id="KW-1185">Reference proteome</keyword>
<dbReference type="RefSeq" id="WP_257769719.1">
    <property type="nucleotide sequence ID" value="NZ_CP102480.1"/>
</dbReference>
<dbReference type="Proteomes" id="UP001060336">
    <property type="component" value="Chromosome"/>
</dbReference>
<dbReference type="KEGG" id="naci:NUH88_02325"/>
<evidence type="ECO:0000313" key="2">
    <source>
        <dbReference type="Proteomes" id="UP001060336"/>
    </source>
</evidence>
<name>A0A9J7AT79_9PROT</name>
<evidence type="ECO:0000313" key="1">
    <source>
        <dbReference type="EMBL" id="UUX50536.1"/>
    </source>
</evidence>
<protein>
    <submittedName>
        <fullName evidence="1">Uncharacterized protein</fullName>
    </submittedName>
</protein>
<dbReference type="AlphaFoldDB" id="A0A9J7AT79"/>
<accession>A0A9J7AT79</accession>
<sequence>MRHRSRQLQSFALRQMQFQLPLSAFSVLGSRCAGCRVSMSGLDPRSMLLCLYLLR</sequence>
<proteinExistence type="predicted"/>
<dbReference type="EMBL" id="CP102480">
    <property type="protein sequence ID" value="UUX50536.1"/>
    <property type="molecule type" value="Genomic_DNA"/>
</dbReference>
<organism evidence="1 2">
    <name type="scientific">Nisaea acidiphila</name>
    <dbReference type="NCBI Taxonomy" id="1862145"/>
    <lineage>
        <taxon>Bacteria</taxon>
        <taxon>Pseudomonadati</taxon>
        <taxon>Pseudomonadota</taxon>
        <taxon>Alphaproteobacteria</taxon>
        <taxon>Rhodospirillales</taxon>
        <taxon>Thalassobaculaceae</taxon>
        <taxon>Nisaea</taxon>
    </lineage>
</organism>
<gene>
    <name evidence="1" type="ORF">NUH88_02325</name>
</gene>